<evidence type="ECO:0000256" key="6">
    <source>
        <dbReference type="ARBA" id="ARBA00023163"/>
    </source>
</evidence>
<sequence>MPRHIPLPKGNFKEWAGLLPKGEALNKFGRHIYIFRNIETNQILYTLRPRIEQQTLQQLPFIGKHSVPPKIRHDLWTPHCRVGPFPTAKQGQDALKKLQELRRLNLYNWNKTNAKLVEEMKEEDWADVQTSRNAGIAKKPLLVMNWHQPGFLQKRKLIRLLMDYRANATADLARVLSIQQQMGKEVYDKYRERVKERNRSIRSGWTELRSLTQEVDAGQVKEMDAHIANLSIQRTAALEQSQKEQVKAIDKEIAAFRKTIEKMHWASRMVQELDKRQADIDADFEGRMTRYNEHRLKHTAPTPTAETAQPAAAQDTPTTSDRTPKKRENTFAARIHPTLPRSSPNGFSLRNIECHWADLYDAEHATKHWPPQIVHDTLQLTVQKQRGFVTQEELEAEARRTLAEALAEEQKLERAQLLAQARADASEVQKAVARVTKVLPVRLRNRFVAPAFRT</sequence>
<evidence type="ECO:0000256" key="8">
    <source>
        <dbReference type="ARBA" id="ARBA00035185"/>
    </source>
</evidence>
<dbReference type="PANTHER" id="PTHR28184">
    <property type="entry name" value="MITOCHONDRIAL HOMOLOGOUS RECOMBINATION PROTEIN 1"/>
    <property type="match status" value="1"/>
</dbReference>
<accession>A0A6A6TJ70</accession>
<name>A0A6A6TJ70_9PLEO</name>
<reference evidence="10" key="1">
    <citation type="journal article" date="2020" name="Stud. Mycol.">
        <title>101 Dothideomycetes genomes: a test case for predicting lifestyles and emergence of pathogens.</title>
        <authorList>
            <person name="Haridas S."/>
            <person name="Albert R."/>
            <person name="Binder M."/>
            <person name="Bloem J."/>
            <person name="Labutti K."/>
            <person name="Salamov A."/>
            <person name="Andreopoulos B."/>
            <person name="Baker S."/>
            <person name="Barry K."/>
            <person name="Bills G."/>
            <person name="Bluhm B."/>
            <person name="Cannon C."/>
            <person name="Castanera R."/>
            <person name="Culley D."/>
            <person name="Daum C."/>
            <person name="Ezra D."/>
            <person name="Gonzalez J."/>
            <person name="Henrissat B."/>
            <person name="Kuo A."/>
            <person name="Liang C."/>
            <person name="Lipzen A."/>
            <person name="Lutzoni F."/>
            <person name="Magnuson J."/>
            <person name="Mondo S."/>
            <person name="Nolan M."/>
            <person name="Ohm R."/>
            <person name="Pangilinan J."/>
            <person name="Park H.-J."/>
            <person name="Ramirez L."/>
            <person name="Alfaro M."/>
            <person name="Sun H."/>
            <person name="Tritt A."/>
            <person name="Yoshinaga Y."/>
            <person name="Zwiers L.-H."/>
            <person name="Turgeon B."/>
            <person name="Goodwin S."/>
            <person name="Spatafora J."/>
            <person name="Crous P."/>
            <person name="Grigoriev I."/>
        </authorList>
    </citation>
    <scope>NUCLEOTIDE SEQUENCE</scope>
    <source>
        <strain evidence="10">CBS 122681</strain>
    </source>
</reference>
<keyword evidence="3" id="KW-0689">Ribosomal protein</keyword>
<comment type="subcellular location">
    <subcellularLocation>
        <location evidence="1">Mitochondrion</location>
    </subcellularLocation>
</comment>
<dbReference type="InterPro" id="IPR024629">
    <property type="entry name" value="Ribosomal_mL67"/>
</dbReference>
<dbReference type="EMBL" id="MU004304">
    <property type="protein sequence ID" value="KAF2659782.1"/>
    <property type="molecule type" value="Genomic_DNA"/>
</dbReference>
<dbReference type="GO" id="GO:0005840">
    <property type="term" value="C:ribosome"/>
    <property type="evidence" value="ECO:0007669"/>
    <property type="project" value="UniProtKB-KW"/>
</dbReference>
<evidence type="ECO:0000313" key="10">
    <source>
        <dbReference type="EMBL" id="KAF2659782.1"/>
    </source>
</evidence>
<dbReference type="GO" id="GO:0003697">
    <property type="term" value="F:single-stranded DNA binding"/>
    <property type="evidence" value="ECO:0007669"/>
    <property type="project" value="InterPro"/>
</dbReference>
<organism evidence="10 11">
    <name type="scientific">Lophiostoma macrostomum CBS 122681</name>
    <dbReference type="NCBI Taxonomy" id="1314788"/>
    <lineage>
        <taxon>Eukaryota</taxon>
        <taxon>Fungi</taxon>
        <taxon>Dikarya</taxon>
        <taxon>Ascomycota</taxon>
        <taxon>Pezizomycotina</taxon>
        <taxon>Dothideomycetes</taxon>
        <taxon>Pleosporomycetidae</taxon>
        <taxon>Pleosporales</taxon>
        <taxon>Lophiostomataceae</taxon>
        <taxon>Lophiostoma</taxon>
    </lineage>
</organism>
<evidence type="ECO:0000256" key="2">
    <source>
        <dbReference type="ARBA" id="ARBA00010741"/>
    </source>
</evidence>
<dbReference type="OrthoDB" id="5333655at2759"/>
<evidence type="ECO:0000256" key="3">
    <source>
        <dbReference type="ARBA" id="ARBA00022980"/>
    </source>
</evidence>
<evidence type="ECO:0000313" key="11">
    <source>
        <dbReference type="Proteomes" id="UP000799324"/>
    </source>
</evidence>
<protein>
    <recommendedName>
        <fullName evidence="8">Large ribosomal subunit protein mL67</fullName>
    </recommendedName>
</protein>
<dbReference type="GO" id="GO:1990904">
    <property type="term" value="C:ribonucleoprotein complex"/>
    <property type="evidence" value="ECO:0007669"/>
    <property type="project" value="UniProtKB-KW"/>
</dbReference>
<feature type="region of interest" description="Disordered" evidence="9">
    <location>
        <begin position="294"/>
        <end position="330"/>
    </location>
</feature>
<keyword evidence="6" id="KW-0804">Transcription</keyword>
<dbReference type="GO" id="GO:0003735">
    <property type="term" value="F:structural constituent of ribosome"/>
    <property type="evidence" value="ECO:0007669"/>
    <property type="project" value="TreeGrafter"/>
</dbReference>
<feature type="compositionally biased region" description="Low complexity" evidence="9">
    <location>
        <begin position="299"/>
        <end position="319"/>
    </location>
</feature>
<dbReference type="GO" id="GO:0000150">
    <property type="term" value="F:DNA strand exchange activity"/>
    <property type="evidence" value="ECO:0007669"/>
    <property type="project" value="InterPro"/>
</dbReference>
<keyword evidence="4" id="KW-0805">Transcription regulation</keyword>
<evidence type="ECO:0000256" key="1">
    <source>
        <dbReference type="ARBA" id="ARBA00004173"/>
    </source>
</evidence>
<dbReference type="GO" id="GO:0005739">
    <property type="term" value="C:mitochondrion"/>
    <property type="evidence" value="ECO:0007669"/>
    <property type="project" value="UniProtKB-SubCell"/>
</dbReference>
<gene>
    <name evidence="10" type="ORF">K491DRAFT_775262</name>
</gene>
<keyword evidence="11" id="KW-1185">Reference proteome</keyword>
<dbReference type="Proteomes" id="UP000799324">
    <property type="component" value="Unassembled WGS sequence"/>
</dbReference>
<keyword evidence="5" id="KW-0496">Mitochondrion</keyword>
<dbReference type="AlphaFoldDB" id="A0A6A6TJ70"/>
<dbReference type="Pfam" id="PF12829">
    <property type="entry name" value="Mhr1"/>
    <property type="match status" value="1"/>
</dbReference>
<comment type="similarity">
    <text evidence="2">Belongs to the mitochondrion-specific ribosomal protein mL67 family.</text>
</comment>
<keyword evidence="7" id="KW-0687">Ribonucleoprotein</keyword>
<evidence type="ECO:0000256" key="9">
    <source>
        <dbReference type="SAM" id="MobiDB-lite"/>
    </source>
</evidence>
<evidence type="ECO:0000256" key="7">
    <source>
        <dbReference type="ARBA" id="ARBA00023274"/>
    </source>
</evidence>
<dbReference type="PANTHER" id="PTHR28184:SF1">
    <property type="entry name" value="LARGE RIBOSOMAL SUBUNIT PROTEIN ML67"/>
    <property type="match status" value="1"/>
</dbReference>
<evidence type="ECO:0000256" key="4">
    <source>
        <dbReference type="ARBA" id="ARBA00023015"/>
    </source>
</evidence>
<evidence type="ECO:0000256" key="5">
    <source>
        <dbReference type="ARBA" id="ARBA00023128"/>
    </source>
</evidence>
<proteinExistence type="inferred from homology"/>